<dbReference type="InterPro" id="IPR002138">
    <property type="entry name" value="Pept_C14_p10"/>
</dbReference>
<dbReference type="GO" id="GO:0072557">
    <property type="term" value="C:IPAF inflammasome complex"/>
    <property type="evidence" value="ECO:0007669"/>
    <property type="project" value="TreeGrafter"/>
</dbReference>
<dbReference type="Gene3D" id="3.40.50.1460">
    <property type="match status" value="1"/>
</dbReference>
<dbReference type="Gene3D" id="3.30.70.1470">
    <property type="entry name" value="Caspase-like"/>
    <property type="match status" value="1"/>
</dbReference>
<dbReference type="SMART" id="SM00115">
    <property type="entry name" value="CASc"/>
    <property type="match status" value="1"/>
</dbReference>
<accession>A0A8U0V0E1</accession>
<feature type="domain" description="Caspase family p10" evidence="5">
    <location>
        <begin position="443"/>
        <end position="528"/>
    </location>
</feature>
<evidence type="ECO:0000259" key="5">
    <source>
        <dbReference type="PROSITE" id="PS50207"/>
    </source>
</evidence>
<evidence type="ECO:0000256" key="4">
    <source>
        <dbReference type="SAM" id="MobiDB-lite"/>
    </source>
</evidence>
<dbReference type="FunFam" id="3.30.70.1470:FF:000003">
    <property type="entry name" value="Caspase-1"/>
    <property type="match status" value="1"/>
</dbReference>
<dbReference type="InterPro" id="IPR029030">
    <property type="entry name" value="Caspase-like_dom_sf"/>
</dbReference>
<dbReference type="OrthoDB" id="6097640at2759"/>
<dbReference type="PROSITE" id="PS50209">
    <property type="entry name" value="CARD"/>
    <property type="match status" value="1"/>
</dbReference>
<feature type="compositionally biased region" description="Acidic residues" evidence="4">
    <location>
        <begin position="102"/>
        <end position="117"/>
    </location>
</feature>
<evidence type="ECO:0000256" key="1">
    <source>
        <dbReference type="ARBA" id="ARBA00010134"/>
    </source>
</evidence>
<dbReference type="RefSeq" id="XP_044933444.1">
    <property type="nucleotide sequence ID" value="XM_045077509.1"/>
</dbReference>
<feature type="region of interest" description="Disordered" evidence="4">
    <location>
        <begin position="84"/>
        <end position="153"/>
    </location>
</feature>
<sequence>MAEKRSLQDPVKEIKMIASTMLGGFLEDLKEKKVLDKRDLQTIGKKVNFIVNKTENLVDDLSEKTQVVGQVFMDRLVNSKSLLSLKNEDEESESSESSSLTESEDESESESESEEEENAKPSQALALPLAGATKPSGSCKPSCVTQEKRSPRDPVNEIKVIASTVLGGVLEDLKEKKVIDKQELQIIGNTVNVIVNKTENLVSDFTEKTQMVGKVLKDHFFNSRRLLSIKNEDEESESSESSSLTVIQEIQDSSMDMVKICPCKHSQEPKTVRVQEVYPVMEKEGRTRLALIICNKVFDHLSEREGSENDILGMQGLLENLGYSVVIKENLTALEMITELKNFATRPEHQFSDSTFLVFMSHGTLDGICGRKHRDEEPDILPDDTIFQIFNNRSCHGLKDKPKVIITQACRGKGDGAVWVTDMGEALAWTCYQPLERYISSDAIKKTHVEKDFIAFKSSTPHNVSWRLNTKGSIFISQLIHYLGEYSCCHHLEEIFRKVQNAFEKPNAMIQMPTIERLSMTRYFYLFPGN</sequence>
<dbReference type="PANTHER" id="PTHR47901">
    <property type="entry name" value="CASPASE RECRUITMENT DOMAIN-CONTAINING PROTEIN 18"/>
    <property type="match status" value="1"/>
</dbReference>
<dbReference type="AlphaFoldDB" id="A0A8U0V0E1"/>
<evidence type="ECO:0000259" key="6">
    <source>
        <dbReference type="PROSITE" id="PS50208"/>
    </source>
</evidence>
<dbReference type="GO" id="GO:0042981">
    <property type="term" value="P:regulation of apoptotic process"/>
    <property type="evidence" value="ECO:0007669"/>
    <property type="project" value="InterPro"/>
</dbReference>
<dbReference type="PROSITE" id="PS50207">
    <property type="entry name" value="CASPASE_P10"/>
    <property type="match status" value="1"/>
</dbReference>
<evidence type="ECO:0000259" key="7">
    <source>
        <dbReference type="PROSITE" id="PS50209"/>
    </source>
</evidence>
<dbReference type="CDD" id="cd00032">
    <property type="entry name" value="CASc"/>
    <property type="match status" value="1"/>
</dbReference>
<dbReference type="InterPro" id="IPR002398">
    <property type="entry name" value="Pept_C14"/>
</dbReference>
<protein>
    <submittedName>
        <fullName evidence="9">Caspase-12 isoform X1</fullName>
    </submittedName>
</protein>
<dbReference type="PROSITE" id="PS50208">
    <property type="entry name" value="CASPASE_P20"/>
    <property type="match status" value="1"/>
</dbReference>
<dbReference type="GeneID" id="101670985"/>
<dbReference type="InterPro" id="IPR015917">
    <property type="entry name" value="Pept_C14A"/>
</dbReference>
<evidence type="ECO:0000256" key="3">
    <source>
        <dbReference type="RuleBase" id="RU003971"/>
    </source>
</evidence>
<feature type="domain" description="CARD" evidence="7">
    <location>
        <begin position="1"/>
        <end position="76"/>
    </location>
</feature>
<keyword evidence="2" id="KW-0597">Phosphoprotein</keyword>
<gene>
    <name evidence="9" type="primary">LOC101670985</name>
</gene>
<evidence type="ECO:0000313" key="8">
    <source>
        <dbReference type="Proteomes" id="UP000000715"/>
    </source>
</evidence>
<dbReference type="SUPFAM" id="SSF52129">
    <property type="entry name" value="Caspase-like"/>
    <property type="match status" value="1"/>
</dbReference>
<dbReference type="Proteomes" id="UP000000715">
    <property type="component" value="Unplaced"/>
</dbReference>
<dbReference type="InterPro" id="IPR001315">
    <property type="entry name" value="CARD"/>
</dbReference>
<dbReference type="InterPro" id="IPR011600">
    <property type="entry name" value="Pept_C14_caspase"/>
</dbReference>
<dbReference type="InterPro" id="IPR016129">
    <property type="entry name" value="Caspase_his_AS"/>
</dbReference>
<dbReference type="PRINTS" id="PR00376">
    <property type="entry name" value="IL1BCENZYME"/>
</dbReference>
<comment type="similarity">
    <text evidence="1 3">Belongs to the peptidase C14A family.</text>
</comment>
<keyword evidence="8" id="KW-1185">Reference proteome</keyword>
<dbReference type="GO" id="GO:0050727">
    <property type="term" value="P:regulation of inflammatory response"/>
    <property type="evidence" value="ECO:0007669"/>
    <property type="project" value="TreeGrafter"/>
</dbReference>
<dbReference type="InterPro" id="IPR001309">
    <property type="entry name" value="Pept_C14_p20"/>
</dbReference>
<dbReference type="Pfam" id="PF00619">
    <property type="entry name" value="CARD"/>
    <property type="match status" value="2"/>
</dbReference>
<organism evidence="8 9">
    <name type="scientific">Mustela putorius furo</name>
    <name type="common">European domestic ferret</name>
    <name type="synonym">Mustela furo</name>
    <dbReference type="NCBI Taxonomy" id="9669"/>
    <lineage>
        <taxon>Eukaryota</taxon>
        <taxon>Metazoa</taxon>
        <taxon>Chordata</taxon>
        <taxon>Craniata</taxon>
        <taxon>Vertebrata</taxon>
        <taxon>Euteleostomi</taxon>
        <taxon>Mammalia</taxon>
        <taxon>Eutheria</taxon>
        <taxon>Laurasiatheria</taxon>
        <taxon>Carnivora</taxon>
        <taxon>Caniformia</taxon>
        <taxon>Musteloidea</taxon>
        <taxon>Mustelidae</taxon>
        <taxon>Mustelinae</taxon>
        <taxon>Mustela</taxon>
    </lineage>
</organism>
<dbReference type="Pfam" id="PF00656">
    <property type="entry name" value="Peptidase_C14"/>
    <property type="match status" value="1"/>
</dbReference>
<feature type="domain" description="Caspase family p20" evidence="6">
    <location>
        <begin position="286"/>
        <end position="414"/>
    </location>
</feature>
<dbReference type="GO" id="GO:0097169">
    <property type="term" value="C:AIM2 inflammasome complex"/>
    <property type="evidence" value="ECO:0007669"/>
    <property type="project" value="TreeGrafter"/>
</dbReference>
<dbReference type="GO" id="GO:0072559">
    <property type="term" value="C:NLRP3 inflammasome complex"/>
    <property type="evidence" value="ECO:0007669"/>
    <property type="project" value="TreeGrafter"/>
</dbReference>
<proteinExistence type="inferred from homology"/>
<reference evidence="9" key="1">
    <citation type="submission" date="2025-08" db="UniProtKB">
        <authorList>
            <consortium name="RefSeq"/>
        </authorList>
    </citation>
    <scope>IDENTIFICATION</scope>
    <source>
        <tissue evidence="9">Brain</tissue>
    </source>
</reference>
<name>A0A8U0V0E1_MUSPF</name>
<evidence type="ECO:0000256" key="2">
    <source>
        <dbReference type="ARBA" id="ARBA00022553"/>
    </source>
</evidence>
<dbReference type="FunFam" id="3.40.50.1460:FF:000007">
    <property type="entry name" value="Caspase-1"/>
    <property type="match status" value="1"/>
</dbReference>
<dbReference type="GO" id="GO:0006508">
    <property type="term" value="P:proteolysis"/>
    <property type="evidence" value="ECO:0007669"/>
    <property type="project" value="InterPro"/>
</dbReference>
<dbReference type="PANTHER" id="PTHR47901:SF6">
    <property type="entry name" value="CASPASE-12"/>
    <property type="match status" value="1"/>
</dbReference>
<evidence type="ECO:0000313" key="9">
    <source>
        <dbReference type="RefSeq" id="XP_044933444.1"/>
    </source>
</evidence>
<dbReference type="PROSITE" id="PS01121">
    <property type="entry name" value="CASPASE_HIS"/>
    <property type="match status" value="1"/>
</dbReference>
<dbReference type="GO" id="GO:0004197">
    <property type="term" value="F:cysteine-type endopeptidase activity"/>
    <property type="evidence" value="ECO:0007669"/>
    <property type="project" value="InterPro"/>
</dbReference>